<dbReference type="PANTHER" id="PTHR43401:SF2">
    <property type="entry name" value="L-THREONINE 3-DEHYDROGENASE"/>
    <property type="match status" value="1"/>
</dbReference>
<dbReference type="EMBL" id="VSSQ01004006">
    <property type="protein sequence ID" value="MPM23340.1"/>
    <property type="molecule type" value="Genomic_DNA"/>
</dbReference>
<dbReference type="Pfam" id="PF16912">
    <property type="entry name" value="Glu_dehyd_C"/>
    <property type="match status" value="1"/>
</dbReference>
<organism evidence="7">
    <name type="scientific">bioreactor metagenome</name>
    <dbReference type="NCBI Taxonomy" id="1076179"/>
    <lineage>
        <taxon>unclassified sequences</taxon>
        <taxon>metagenomes</taxon>
        <taxon>ecological metagenomes</taxon>
    </lineage>
</organism>
<gene>
    <name evidence="7" type="ORF">SDC9_69811</name>
</gene>
<reference evidence="7" key="1">
    <citation type="submission" date="2019-08" db="EMBL/GenBank/DDBJ databases">
        <authorList>
            <person name="Kucharzyk K."/>
            <person name="Murdoch R.W."/>
            <person name="Higgins S."/>
            <person name="Loffler F."/>
        </authorList>
    </citation>
    <scope>NUCLEOTIDE SEQUENCE</scope>
</reference>
<evidence type="ECO:0000313" key="7">
    <source>
        <dbReference type="EMBL" id="MPM23340.1"/>
    </source>
</evidence>
<evidence type="ECO:0000259" key="5">
    <source>
        <dbReference type="Pfam" id="PF08240"/>
    </source>
</evidence>
<dbReference type="Gene3D" id="3.40.50.720">
    <property type="entry name" value="NAD(P)-binding Rossmann-like Domain"/>
    <property type="match status" value="1"/>
</dbReference>
<evidence type="ECO:0000256" key="3">
    <source>
        <dbReference type="ARBA" id="ARBA00022833"/>
    </source>
</evidence>
<dbReference type="GO" id="GO:0016491">
    <property type="term" value="F:oxidoreductase activity"/>
    <property type="evidence" value="ECO:0007669"/>
    <property type="project" value="UniProtKB-KW"/>
</dbReference>
<dbReference type="Pfam" id="PF08240">
    <property type="entry name" value="ADH_N"/>
    <property type="match status" value="1"/>
</dbReference>
<dbReference type="SUPFAM" id="SSF51735">
    <property type="entry name" value="NAD(P)-binding Rossmann-fold domains"/>
    <property type="match status" value="1"/>
</dbReference>
<dbReference type="Gene3D" id="3.90.180.10">
    <property type="entry name" value="Medium-chain alcohol dehydrogenases, catalytic domain"/>
    <property type="match status" value="1"/>
</dbReference>
<dbReference type="InterPro" id="IPR013154">
    <property type="entry name" value="ADH-like_N"/>
</dbReference>
<evidence type="ECO:0000259" key="6">
    <source>
        <dbReference type="Pfam" id="PF16912"/>
    </source>
</evidence>
<accession>A0A644Y4C1</accession>
<keyword evidence="2" id="KW-0479">Metal-binding</keyword>
<proteinExistence type="predicted"/>
<name>A0A644Y4C1_9ZZZZ</name>
<dbReference type="SUPFAM" id="SSF50129">
    <property type="entry name" value="GroES-like"/>
    <property type="match status" value="1"/>
</dbReference>
<protein>
    <submittedName>
        <fullName evidence="7">2-dehydro-3-deoxy-L-rhamnonate dehydrogenase (NAD(+))</fullName>
        <ecNumber evidence="7">1.1.1.401</ecNumber>
    </submittedName>
</protein>
<dbReference type="InterPro" id="IPR050129">
    <property type="entry name" value="Zn_alcohol_dh"/>
</dbReference>
<keyword evidence="4 7" id="KW-0560">Oxidoreductase</keyword>
<feature type="domain" description="Glucose dehydrogenase C-terminal" evidence="6">
    <location>
        <begin position="137"/>
        <end position="310"/>
    </location>
</feature>
<dbReference type="GO" id="GO:0046872">
    <property type="term" value="F:metal ion binding"/>
    <property type="evidence" value="ECO:0007669"/>
    <property type="project" value="UniProtKB-KW"/>
</dbReference>
<comment type="caution">
    <text evidence="7">The sequence shown here is derived from an EMBL/GenBank/DDBJ whole genome shotgun (WGS) entry which is preliminary data.</text>
</comment>
<sequence length="322" mass="34692">MKALVYMGERSLEVQDLPAPEGAFVVRVRGCDICGTDLKTYLHGHPNFTPPCILGHEFIGNVERAPLESGFKPGDPVVVAPYGECGKCELCLRGAGELCRSKHHVSSGAFCELVEVPLDFVKEGVIKLDTLDDAYTLVEPLACVLTAMEKMRVTPKSNVLIAGGGPMGMLFALMLASEGVRVTISEPVETRRAQVTALGVNAIAPETVTASDYDNIVVAVNLPPLVEEYVKSVGDNGTVHVFAGLPGGTVLSLDAYAIHYRGVTVTGSSGFNLPAFHRAYEIIRQNPAHFRRLITHRFELENASEAFETLAEGKAFKVLVKP</sequence>
<dbReference type="InterPro" id="IPR031640">
    <property type="entry name" value="Glu_dehyd_C"/>
</dbReference>
<evidence type="ECO:0000256" key="1">
    <source>
        <dbReference type="ARBA" id="ARBA00001947"/>
    </source>
</evidence>
<evidence type="ECO:0000256" key="2">
    <source>
        <dbReference type="ARBA" id="ARBA00022723"/>
    </source>
</evidence>
<dbReference type="PANTHER" id="PTHR43401">
    <property type="entry name" value="L-THREONINE 3-DEHYDROGENASE"/>
    <property type="match status" value="1"/>
</dbReference>
<dbReference type="EC" id="1.1.1.401" evidence="7"/>
<dbReference type="InterPro" id="IPR036291">
    <property type="entry name" value="NAD(P)-bd_dom_sf"/>
</dbReference>
<dbReference type="AlphaFoldDB" id="A0A644Y4C1"/>
<evidence type="ECO:0000256" key="4">
    <source>
        <dbReference type="ARBA" id="ARBA00023002"/>
    </source>
</evidence>
<comment type="cofactor">
    <cofactor evidence="1">
        <name>Zn(2+)</name>
        <dbReference type="ChEBI" id="CHEBI:29105"/>
    </cofactor>
</comment>
<keyword evidence="3" id="KW-0862">Zinc</keyword>
<dbReference type="InterPro" id="IPR011032">
    <property type="entry name" value="GroES-like_sf"/>
</dbReference>
<feature type="domain" description="Alcohol dehydrogenase-like N-terminal" evidence="5">
    <location>
        <begin position="22"/>
        <end position="120"/>
    </location>
</feature>